<dbReference type="OrthoDB" id="786726at2759"/>
<dbReference type="EMBL" id="NMUH01000033">
    <property type="protein sequence ID" value="MQL69266.1"/>
    <property type="molecule type" value="Genomic_DNA"/>
</dbReference>
<protein>
    <submittedName>
        <fullName evidence="1">Uncharacterized protein</fullName>
    </submittedName>
</protein>
<keyword evidence="2" id="KW-1185">Reference proteome</keyword>
<comment type="caution">
    <text evidence="1">The sequence shown here is derived from an EMBL/GenBank/DDBJ whole genome shotgun (WGS) entry which is preliminary data.</text>
</comment>
<evidence type="ECO:0000313" key="1">
    <source>
        <dbReference type="EMBL" id="MQL69266.1"/>
    </source>
</evidence>
<gene>
    <name evidence="1" type="ORF">Taro_001555</name>
</gene>
<dbReference type="Gene3D" id="2.40.70.10">
    <property type="entry name" value="Acid Proteases"/>
    <property type="match status" value="1"/>
</dbReference>
<dbReference type="SUPFAM" id="SSF50630">
    <property type="entry name" value="Acid proteases"/>
    <property type="match status" value="1"/>
</dbReference>
<feature type="non-terminal residue" evidence="1">
    <location>
        <position position="1"/>
    </location>
</feature>
<dbReference type="AlphaFoldDB" id="A0A843TG93"/>
<dbReference type="InterPro" id="IPR032567">
    <property type="entry name" value="RTL1-rel"/>
</dbReference>
<proteinExistence type="predicted"/>
<reference evidence="1" key="1">
    <citation type="submission" date="2017-07" db="EMBL/GenBank/DDBJ databases">
        <title>Taro Niue Genome Assembly and Annotation.</title>
        <authorList>
            <person name="Atibalentja N."/>
            <person name="Keating K."/>
            <person name="Fields C.J."/>
        </authorList>
    </citation>
    <scope>NUCLEOTIDE SEQUENCE</scope>
    <source>
        <strain evidence="1">Niue_2</strain>
        <tissue evidence="1">Leaf</tissue>
    </source>
</reference>
<dbReference type="PANTHER" id="PTHR15503">
    <property type="entry name" value="LDOC1 RELATED"/>
    <property type="match status" value="1"/>
</dbReference>
<name>A0A843TG93_COLES</name>
<evidence type="ECO:0000313" key="2">
    <source>
        <dbReference type="Proteomes" id="UP000652761"/>
    </source>
</evidence>
<dbReference type="CDD" id="cd00303">
    <property type="entry name" value="retropepsin_like"/>
    <property type="match status" value="1"/>
</dbReference>
<dbReference type="Pfam" id="PF08284">
    <property type="entry name" value="RVP_2"/>
    <property type="match status" value="1"/>
</dbReference>
<organism evidence="1 2">
    <name type="scientific">Colocasia esculenta</name>
    <name type="common">Wild taro</name>
    <name type="synonym">Arum esculentum</name>
    <dbReference type="NCBI Taxonomy" id="4460"/>
    <lineage>
        <taxon>Eukaryota</taxon>
        <taxon>Viridiplantae</taxon>
        <taxon>Streptophyta</taxon>
        <taxon>Embryophyta</taxon>
        <taxon>Tracheophyta</taxon>
        <taxon>Spermatophyta</taxon>
        <taxon>Magnoliopsida</taxon>
        <taxon>Liliopsida</taxon>
        <taxon>Araceae</taxon>
        <taxon>Aroideae</taxon>
        <taxon>Colocasieae</taxon>
        <taxon>Colocasia</taxon>
    </lineage>
</organism>
<accession>A0A843TG93</accession>
<dbReference type="InterPro" id="IPR021109">
    <property type="entry name" value="Peptidase_aspartic_dom_sf"/>
</dbReference>
<sequence>AAHVLVDPGASLCFASEEFYESLVHHTPERQCDVMVNLPSSDYMHSFSYLEGVTVEVQGHQLPARLYALQLHAFAVILGMDWLEAHSAVVDCQQKTVQFEIPGVPILYFRGYNPLVDHVGIHGQRRLSEALNKDSLVRQKKYPTESSSKSRKWCWQLGGTHDSTTGHVKHKSSGQA</sequence>
<dbReference type="Proteomes" id="UP000652761">
    <property type="component" value="Unassembled WGS sequence"/>
</dbReference>